<proteinExistence type="predicted"/>
<gene>
    <name evidence="2" type="ORF">SNE40_016978</name>
</gene>
<name>A0AAN8PPF8_PATCE</name>
<dbReference type="PROSITE" id="PS50225">
    <property type="entry name" value="SOCS"/>
    <property type="match status" value="1"/>
</dbReference>
<comment type="caution">
    <text evidence="2">The sequence shown here is derived from an EMBL/GenBank/DDBJ whole genome shotgun (WGS) entry which is preliminary data.</text>
</comment>
<protein>
    <recommendedName>
        <fullName evidence="1">SOCS box domain-containing protein</fullName>
    </recommendedName>
</protein>
<dbReference type="InterPro" id="IPR001496">
    <property type="entry name" value="SOCS_box"/>
</dbReference>
<dbReference type="GO" id="GO:0035556">
    <property type="term" value="P:intracellular signal transduction"/>
    <property type="evidence" value="ECO:0007669"/>
    <property type="project" value="InterPro"/>
</dbReference>
<dbReference type="AlphaFoldDB" id="A0AAN8PPF8"/>
<keyword evidence="3" id="KW-1185">Reference proteome</keyword>
<evidence type="ECO:0000259" key="1">
    <source>
        <dbReference type="PROSITE" id="PS50225"/>
    </source>
</evidence>
<organism evidence="2 3">
    <name type="scientific">Patella caerulea</name>
    <name type="common">Rayed Mediterranean limpet</name>
    <dbReference type="NCBI Taxonomy" id="87958"/>
    <lineage>
        <taxon>Eukaryota</taxon>
        <taxon>Metazoa</taxon>
        <taxon>Spiralia</taxon>
        <taxon>Lophotrochozoa</taxon>
        <taxon>Mollusca</taxon>
        <taxon>Gastropoda</taxon>
        <taxon>Patellogastropoda</taxon>
        <taxon>Patelloidea</taxon>
        <taxon>Patellidae</taxon>
        <taxon>Patella</taxon>
    </lineage>
</organism>
<dbReference type="InterPro" id="IPR036036">
    <property type="entry name" value="SOCS_box-like_dom_sf"/>
</dbReference>
<dbReference type="SMART" id="SM00969">
    <property type="entry name" value="SOCS_box"/>
    <property type="match status" value="1"/>
</dbReference>
<dbReference type="Pfam" id="PF07525">
    <property type="entry name" value="SOCS_box"/>
    <property type="match status" value="1"/>
</dbReference>
<accession>A0AAN8PPF8</accession>
<dbReference type="Proteomes" id="UP001347796">
    <property type="component" value="Unassembled WGS sequence"/>
</dbReference>
<dbReference type="Gene3D" id="1.10.750.20">
    <property type="entry name" value="SOCS box"/>
    <property type="match status" value="1"/>
</dbReference>
<dbReference type="EMBL" id="JAZGQO010000011">
    <property type="protein sequence ID" value="KAK6173550.1"/>
    <property type="molecule type" value="Genomic_DNA"/>
</dbReference>
<sequence>MQSKVTFPLVDLDKQSVLGIIEAPHKNMTVIHCEITPGLSCTAILFYFHSDSQKTFCYNLFLFCNKTMEVVENYTLNHEVQPYMAFDPRFCWSRVAIANYECREEGIKHELVLFSLSSGKVYKRSNLSLPSLFGGSCFHLLYSIDGALLILQKLTEDRFGVTSYSDIYLFNSDQLMLIKYVTASLPGLFHICMTNYEPKFSNCGSYMRILDYKSANGDRGITVKIYQLPRCLNLKSQCRIMILQNLKNNNYINQLPLPNRLKEYLKFSPMWN</sequence>
<evidence type="ECO:0000313" key="3">
    <source>
        <dbReference type="Proteomes" id="UP001347796"/>
    </source>
</evidence>
<feature type="domain" description="SOCS box" evidence="1">
    <location>
        <begin position="233"/>
        <end position="271"/>
    </location>
</feature>
<evidence type="ECO:0000313" key="2">
    <source>
        <dbReference type="EMBL" id="KAK6173550.1"/>
    </source>
</evidence>
<reference evidence="2 3" key="1">
    <citation type="submission" date="2024-01" db="EMBL/GenBank/DDBJ databases">
        <title>The genome of the rayed Mediterranean limpet Patella caerulea (Linnaeus, 1758).</title>
        <authorList>
            <person name="Anh-Thu Weber A."/>
            <person name="Halstead-Nussloch G."/>
        </authorList>
    </citation>
    <scope>NUCLEOTIDE SEQUENCE [LARGE SCALE GENOMIC DNA]</scope>
    <source>
        <strain evidence="2">AATW-2023a</strain>
        <tissue evidence="2">Whole specimen</tissue>
    </source>
</reference>
<dbReference type="CDD" id="cd03587">
    <property type="entry name" value="SOCS"/>
    <property type="match status" value="1"/>
</dbReference>
<dbReference type="SUPFAM" id="SSF158235">
    <property type="entry name" value="SOCS box-like"/>
    <property type="match status" value="1"/>
</dbReference>